<feature type="domain" description="Phosducin" evidence="3">
    <location>
        <begin position="47"/>
        <end position="180"/>
    </location>
</feature>
<name>A0A0U9HLB7_KLENI</name>
<evidence type="ECO:0000256" key="1">
    <source>
        <dbReference type="ARBA" id="ARBA00009686"/>
    </source>
</evidence>
<proteinExistence type="inferred from homology"/>
<accession>A0A0U9HLB7</accession>
<evidence type="ECO:0000259" key="3">
    <source>
        <dbReference type="Pfam" id="PF02114"/>
    </source>
</evidence>
<dbReference type="SUPFAM" id="SSF52833">
    <property type="entry name" value="Thioredoxin-like"/>
    <property type="match status" value="1"/>
</dbReference>
<reference evidence="4 5" key="1">
    <citation type="journal article" date="2014" name="Nat. Commun.">
        <title>Klebsormidium flaccidum genome reveals primary factors for plant terrestrial adaptation.</title>
        <authorList>
            <person name="Hori K."/>
            <person name="Maruyama F."/>
            <person name="Fujisawa T."/>
            <person name="Togashi T."/>
            <person name="Yamamoto N."/>
            <person name="Seo M."/>
            <person name="Sato S."/>
            <person name="Yamada T."/>
            <person name="Mori H."/>
            <person name="Tajima N."/>
            <person name="Moriyama T."/>
            <person name="Ikeuchi M."/>
            <person name="Watanabe M."/>
            <person name="Wada H."/>
            <person name="Kobayashi K."/>
            <person name="Saito M."/>
            <person name="Masuda T."/>
            <person name="Sasaki-Sekimoto Y."/>
            <person name="Mashiguchi K."/>
            <person name="Awai K."/>
            <person name="Shimojima M."/>
            <person name="Masuda S."/>
            <person name="Iwai M."/>
            <person name="Nobusawa T."/>
            <person name="Narise T."/>
            <person name="Kondo S."/>
            <person name="Saito H."/>
            <person name="Sato R."/>
            <person name="Murakawa M."/>
            <person name="Ihara Y."/>
            <person name="Oshima-Yamada Y."/>
            <person name="Ohtaka K."/>
            <person name="Satoh M."/>
            <person name="Sonobe K."/>
            <person name="Ishii M."/>
            <person name="Ohtani R."/>
            <person name="Kanamori-Sato M."/>
            <person name="Honoki R."/>
            <person name="Miyazaki D."/>
            <person name="Mochizuki H."/>
            <person name="Umetsu J."/>
            <person name="Higashi K."/>
            <person name="Shibata D."/>
            <person name="Kamiya Y."/>
            <person name="Sato N."/>
            <person name="Nakamura Y."/>
            <person name="Tabata S."/>
            <person name="Ida S."/>
            <person name="Kurokawa K."/>
            <person name="Ohta H."/>
        </authorList>
    </citation>
    <scope>NUCLEOTIDE SEQUENCE [LARGE SCALE GENOMIC DNA]</scope>
    <source>
        <strain evidence="4 5">NIES-2285</strain>
    </source>
</reference>
<dbReference type="CDD" id="cd02988">
    <property type="entry name" value="Phd_like_VIAF"/>
    <property type="match status" value="1"/>
</dbReference>
<comment type="similarity">
    <text evidence="1">Belongs to the phosducin family.</text>
</comment>
<keyword evidence="5" id="KW-1185">Reference proteome</keyword>
<dbReference type="GO" id="GO:0005737">
    <property type="term" value="C:cytoplasm"/>
    <property type="evidence" value="ECO:0000318"/>
    <property type="project" value="GO_Central"/>
</dbReference>
<feature type="region of interest" description="Disordered" evidence="2">
    <location>
        <begin position="25"/>
        <end position="62"/>
    </location>
</feature>
<dbReference type="AlphaFoldDB" id="A0A0U9HLB7"/>
<sequence length="246" mass="27690">MADYHTVYKDVEGTTTEWEDLQVKHGNLAPKEKPKKEAWVPADEARKGTTEWLDGKTEEELEEAEDEVDDDRFMEDYRQKRLAELRNKPAAPRYGAVKHITGADYIREVSQAGQDVWVLVHLYKDHLSSCQLMADCLEDLASKYPGTKFVKIISTDCIPNYPDSNLPTLLVYLNGAVKKNITGLAPFGGKHTTPEGVAYALLQVGPVLQEAQGGTTQEAVAEQVQRRYLEKLIAQREMEHKKGDTD</sequence>
<dbReference type="EMBL" id="DF237010">
    <property type="protein sequence ID" value="GAQ80764.1"/>
    <property type="molecule type" value="Genomic_DNA"/>
</dbReference>
<evidence type="ECO:0000256" key="2">
    <source>
        <dbReference type="SAM" id="MobiDB-lite"/>
    </source>
</evidence>
<feature type="compositionally biased region" description="Basic and acidic residues" evidence="2">
    <location>
        <begin position="30"/>
        <end position="58"/>
    </location>
</feature>
<dbReference type="PANTHER" id="PTHR45809:SF3">
    <property type="entry name" value="VIRAL IAP-ASSOCIATED FACTOR HOMOLOG"/>
    <property type="match status" value="1"/>
</dbReference>
<dbReference type="STRING" id="105231.A0A0U9HLB7"/>
<dbReference type="PANTHER" id="PTHR45809">
    <property type="entry name" value="VIRAL IAP-ASSOCIATED FACTOR HOMOLOG"/>
    <property type="match status" value="1"/>
</dbReference>
<organism evidence="4 5">
    <name type="scientific">Klebsormidium nitens</name>
    <name type="common">Green alga</name>
    <name type="synonym">Ulothrix nitens</name>
    <dbReference type="NCBI Taxonomy" id="105231"/>
    <lineage>
        <taxon>Eukaryota</taxon>
        <taxon>Viridiplantae</taxon>
        <taxon>Streptophyta</taxon>
        <taxon>Klebsormidiophyceae</taxon>
        <taxon>Klebsormidiales</taxon>
        <taxon>Klebsormidiaceae</taxon>
        <taxon>Klebsormidium</taxon>
    </lineage>
</organism>
<evidence type="ECO:0000313" key="4">
    <source>
        <dbReference type="EMBL" id="GAQ80764.1"/>
    </source>
</evidence>
<dbReference type="GO" id="GO:0006457">
    <property type="term" value="P:protein folding"/>
    <property type="evidence" value="ECO:0000318"/>
    <property type="project" value="GO_Central"/>
</dbReference>
<dbReference type="Pfam" id="PF02114">
    <property type="entry name" value="Phosducin"/>
    <property type="match status" value="1"/>
</dbReference>
<dbReference type="OrthoDB" id="45518at2759"/>
<gene>
    <name evidence="4" type="ORF">KFL_000610420</name>
</gene>
<dbReference type="InterPro" id="IPR036249">
    <property type="entry name" value="Thioredoxin-like_sf"/>
</dbReference>
<evidence type="ECO:0000313" key="5">
    <source>
        <dbReference type="Proteomes" id="UP000054558"/>
    </source>
</evidence>
<dbReference type="OMA" id="FCEIRAN"/>
<dbReference type="Proteomes" id="UP000054558">
    <property type="component" value="Unassembled WGS sequence"/>
</dbReference>
<dbReference type="InterPro" id="IPR051498">
    <property type="entry name" value="Phosducin-like_chap/apop_reg"/>
</dbReference>
<dbReference type="Gene3D" id="3.40.30.10">
    <property type="entry name" value="Glutaredoxin"/>
    <property type="match status" value="1"/>
</dbReference>
<dbReference type="InterPro" id="IPR024253">
    <property type="entry name" value="Phosducin_thioredoxin-like_dom"/>
</dbReference>
<protein>
    <recommendedName>
        <fullName evidence="3">Phosducin domain-containing protein</fullName>
    </recommendedName>
</protein>